<gene>
    <name evidence="1" type="ORF">CCAP1982_LOCUS4988</name>
</gene>
<organism evidence="1 2">
    <name type="scientific">Ceratitis capitata</name>
    <name type="common">Mediterranean fruit fly</name>
    <name type="synonym">Tephritis capitata</name>
    <dbReference type="NCBI Taxonomy" id="7213"/>
    <lineage>
        <taxon>Eukaryota</taxon>
        <taxon>Metazoa</taxon>
        <taxon>Ecdysozoa</taxon>
        <taxon>Arthropoda</taxon>
        <taxon>Hexapoda</taxon>
        <taxon>Insecta</taxon>
        <taxon>Pterygota</taxon>
        <taxon>Neoptera</taxon>
        <taxon>Endopterygota</taxon>
        <taxon>Diptera</taxon>
        <taxon>Brachycera</taxon>
        <taxon>Muscomorpha</taxon>
        <taxon>Tephritoidea</taxon>
        <taxon>Tephritidae</taxon>
        <taxon>Ceratitis</taxon>
        <taxon>Ceratitis</taxon>
    </lineage>
</organism>
<evidence type="ECO:0000313" key="2">
    <source>
        <dbReference type="Proteomes" id="UP000606786"/>
    </source>
</evidence>
<accession>A0A811UBQ1</accession>
<evidence type="ECO:0000313" key="1">
    <source>
        <dbReference type="EMBL" id="CAD6996309.1"/>
    </source>
</evidence>
<proteinExistence type="predicted"/>
<reference evidence="1" key="1">
    <citation type="submission" date="2020-11" db="EMBL/GenBank/DDBJ databases">
        <authorList>
            <person name="Whitehead M."/>
        </authorList>
    </citation>
    <scope>NUCLEOTIDE SEQUENCE</scope>
    <source>
        <strain evidence="1">EGII</strain>
    </source>
</reference>
<dbReference type="EMBL" id="CAJHJT010000001">
    <property type="protein sequence ID" value="CAD6996309.1"/>
    <property type="molecule type" value="Genomic_DNA"/>
</dbReference>
<sequence length="78" mass="8901">MYYQVMIVTLGFSNCTRHLLSHKHTYVSSKVPVACTFYQSSTSTIKQLDYVILVGCFVLHRPDGASHQTHLLVWARSK</sequence>
<comment type="caution">
    <text evidence="1">The sequence shown here is derived from an EMBL/GenBank/DDBJ whole genome shotgun (WGS) entry which is preliminary data.</text>
</comment>
<keyword evidence="2" id="KW-1185">Reference proteome</keyword>
<feature type="non-terminal residue" evidence="1">
    <location>
        <position position="78"/>
    </location>
</feature>
<protein>
    <submittedName>
        <fullName evidence="1">(Mediterranean fruit fly) hypothetical protein</fullName>
    </submittedName>
</protein>
<name>A0A811UBQ1_CERCA</name>
<dbReference type="AlphaFoldDB" id="A0A811UBQ1"/>
<dbReference type="Proteomes" id="UP000606786">
    <property type="component" value="Unassembled WGS sequence"/>
</dbReference>